<dbReference type="EMBL" id="KI675055">
    <property type="protein sequence ID" value="ETL31489.1"/>
    <property type="molecule type" value="Genomic_DNA"/>
</dbReference>
<proteinExistence type="predicted"/>
<evidence type="ECO:0000256" key="6">
    <source>
        <dbReference type="ARBA" id="ARBA00023136"/>
    </source>
</evidence>
<keyword evidence="7" id="KW-0407">Ion channel</keyword>
<dbReference type="VEuPathDB" id="FungiDB:PPTG_23815"/>
<comment type="subcellular location">
    <subcellularLocation>
        <location evidence="1">Membrane</location>
        <topology evidence="1">Multi-pass membrane protein</topology>
    </subcellularLocation>
</comment>
<keyword evidence="4 9" id="KW-1133">Transmembrane helix</keyword>
<dbReference type="InterPro" id="IPR050866">
    <property type="entry name" value="CNG_cation_channel"/>
</dbReference>
<feature type="transmembrane region" description="Helical" evidence="9">
    <location>
        <begin position="2037"/>
        <end position="2057"/>
    </location>
</feature>
<keyword evidence="2" id="KW-0813">Transport</keyword>
<feature type="domain" description="Cyclic nucleotide-binding" evidence="10">
    <location>
        <begin position="1565"/>
        <end position="1724"/>
    </location>
</feature>
<dbReference type="GO" id="GO:0016020">
    <property type="term" value="C:membrane"/>
    <property type="evidence" value="ECO:0007669"/>
    <property type="project" value="UniProtKB-SubCell"/>
</dbReference>
<feature type="transmembrane region" description="Helical" evidence="9">
    <location>
        <begin position="1380"/>
        <end position="1398"/>
    </location>
</feature>
<keyword evidence="6 9" id="KW-0472">Membrane</keyword>
<dbReference type="PANTHER" id="PTHR45638:SF11">
    <property type="entry name" value="CYCLIC NUCLEOTIDE-GATED CATION CHANNEL SUBUNIT A"/>
    <property type="match status" value="1"/>
</dbReference>
<dbReference type="SUPFAM" id="SSF51206">
    <property type="entry name" value="cAMP-binding domain-like"/>
    <property type="match status" value="4"/>
</dbReference>
<evidence type="ECO:0000313" key="11">
    <source>
        <dbReference type="EMBL" id="ETL31489.1"/>
    </source>
</evidence>
<dbReference type="SUPFAM" id="SSF81324">
    <property type="entry name" value="Voltage-gated potassium channels"/>
    <property type="match status" value="4"/>
</dbReference>
<dbReference type="InterPro" id="IPR043519">
    <property type="entry name" value="NT_sf"/>
</dbReference>
<dbReference type="Gene3D" id="1.10.1410.10">
    <property type="match status" value="1"/>
</dbReference>
<evidence type="ECO:0000256" key="5">
    <source>
        <dbReference type="ARBA" id="ARBA00023065"/>
    </source>
</evidence>
<evidence type="ECO:0000256" key="4">
    <source>
        <dbReference type="ARBA" id="ARBA00022989"/>
    </source>
</evidence>
<evidence type="ECO:0000256" key="9">
    <source>
        <dbReference type="SAM" id="Phobius"/>
    </source>
</evidence>
<feature type="transmembrane region" description="Helical" evidence="9">
    <location>
        <begin position="875"/>
        <end position="896"/>
    </location>
</feature>
<dbReference type="PROSITE" id="PS50042">
    <property type="entry name" value="CNMP_BINDING_3"/>
    <property type="match status" value="4"/>
</dbReference>
<sequence length="2742" mass="312884">MNDPSPQKPRNVLDRMASRRGSIQSVVLEHIRRNSALSTAPLRSSLLRPRSNSVELLLFEVQNAFDPNSIFIHVWQQLLLVCVIYEISILPYLVVFRETNIPRDTAELVQLYVCELFFLADIYVELNTGFYEGGDVTRDAKKSRIRYLKSPRFILDIAALVPMSFFPTQTSVSIAFFEMHKLIRVWKIPKFISQLDDVYAKYFVVLKMFKVLLGILLLSHFIACVRFLFGYDEHGHDHWLPHMPDHEQTSRTKYLMSIFWAFGVMTGLFEGELPHTILAFIFTIFVAICGFLLFTYLCATFFMISKCESQNEASEARINQFKHLLSFHHVPEELQTQAVGYLKRYYTYAESNDREAMRLLCPSIRKDVQVALMKDRVANVVIFQGCNEQFIVAITSLLEMMSVPAYFVVFKAGDRGDAMFFVNSGVLHVMVDGVKVREERKGDFFGEMSVFLNRPRHATVVTNTYCTLYKLERFHLERVLDGYPEYAKLITKQVEEMARRIFSGKSRDLLPDAKAGKGKTISRLLRKHLQNEKTKPSLGWVVASAVVKKEANVPAQDNDEASVKPTVGWLVANAVAKKEIVAPASDSDETSVKPSVGLLLAKAAAKKKLLMLAQANNEASLTSNLPTTPAPQPQDSNLARLTNPSPVIVDANLQTTVPQAPCKPIEAVPVPSDTRSDSSKKASSQEQIAETVEPLSVTKPKSDRRTSLTMPPVTQMVAAQLTLKRDPMAPFWSVLLLKKAIDFESKRRMWWILALEVNLVYFWFVIPTRLAFEVLNHPNWLITVLNVLMEIALWVDIYLNFNLLYLENAEKIWKTSCTARRYFKTKFIFDLLCASPHWAMGSEFLRLLRLLRMWRVLDHVKEVDEFLHLDNKKRLLLFGWLMIMLYHTVACLHFSVTYLEGFSSSPHAWLPSSDLHLRRLNETYFIDSEDAIYAVGSSEIIKIGLNQYFRSLYYACYVITALGRPVEPASDIQFGAALVFMLSGFFITAIVVDNVQKRFTASAFEQKEFFANRTRIQLFLMRQNAPVAIHQRVSTFLDFWWSTHRGAVIGSLLEELPASIKNDIMKSICKPALQTVALLAGVRPVVNELEQVFIDNVEFILYGQGELVYRQGDFAGGLFFLLEGELCVIANGGAPRSVPQGSFIGTAALQFDTNSPNYSERVMTISGCIMLFISREHLLLMKSTFPSLPEALEALEKRFLDPKFLKASEMSAGGATSSNRHFIIVWFSELVFDPDSGVIIAWEAWIFIVMTVQCVLTVSIICFPVPSETMEIIDIISFLIEIFFILDLFVRFRLGFHEFGNKVMDLRLIRNNYVRSRSFMIDTLALLPLYFVDWGLANTGHHLEILNLNKLIRLFKVPAQFAALENKHLKYTLQLRLFKLVYYTFILSHTLGCFYFDFRSHASQMHNSGHSEDSHARNAHWLAEESLLEEGYPLQYFTSLFWSFGVMSASYPGELPKTTSQCLFNTITLTFGFFLFAYVIGNFSDVIELMDAENREYYATLSSFRHLLEHFRLPLPIQERFKAYFFFKRFHSITQEHLLESYLPPSLLTDIRMVHLQPMIVKVSFLAGMNGSVTRMLVSHFSQVMIVKDEFVYKYGEEGSDMYFVFAGLLDTLIPREEELKQQAAMPTVTTTSVLTRKQSIKARPSSRKVHPRPQSEWTSDKLDLNVLSKLNQVTAGDYFGENALFVDNVRNAFVLAKSTSILYKLSRNSLEIVFNRYPEWKQKVLRIINVQQQKLRLKHIAKMERYNSIGSAMTEDDHMNAYAERMEEAVISARYKRPSAASAISRRETAERTPSMRNKIAKKESKLRAPKFVAVLFRGAPAQSSSHLAWIKVIIFTTLFMSIVVPYRISFDSMEHTEWLPVVIRELEILCEVFYIADIWVNWRIQRSSESVDLYEQDHRETYKSERLLYDILAAFPLDYLVSSFSNDPLYRINRCLKLRNFLHYMDEINRGSIHKEMHRLRTASVLYVVLIYWGACMYFSIAVYDHFGNEWNAWLPDASLSDPEGKQTLRLLRGLFFATTSFIKKGRTFQPDTIFHFVFCIIVCFVGLLTMAFMIGEFANLFISYISNEVEYRKNHIAVEMYLARWKITGELRIRTQAFLSSLWSSHRGVDYQSFLEGVPVCIRTDSVLVIAQAPLNSFVSDIFRPLPRSENFNFVEKLTQDIAQYLKFEGYPRDENVVVEGSIAKSMYFVVRGYLYSTSESQPNRTSSYSKGAYFGEKGLLVCSVSACSIRTLRACDLLSLGSDSLLRVLQSHRVTKLAYEIATQAVQIVKSRERVTSSVTATETEWGEAVMAAIRLKNTEVSATGSSAHDIVVEDELNAGVQSRKHILELLGYFTTLERAVDAFGAFRQLLQLIVPNGQLHDFGEPTEVPVEKSPTMSEIDVRTEEQVQALAVIGRLFRRKANTVAPMTTTTSSTPKQEEPVPSGVADHLMQYESAQLIPAPTLTPIENQSRRESARSLSSSQHISQPRLVAVSPLASQPVTPVESTPAPEVQPGADVLFESEGFEILAVVAHARISVLRFRYNRNGVDYKCDLSFENELSVWNTRLLRAYASYDERARDVGLAVKHWAKQRSVSDTASGFLSSYSYVLMSIYYLQVVDILPNLQDPELVHIAEIPTLEHDFESIAFCEDRDTAKIYHGKSIHADELVDKSVITTGGFEYYTTQFNCIKHVVAVSVVQKTELWGTQAKTWRLCIQDPIQTSRDLGGVLHFDAQQKLTEELHRAYEFLFSGESFLDVVV</sequence>
<protein>
    <recommendedName>
        <fullName evidence="10">Cyclic nucleotide-binding domain-containing protein</fullName>
    </recommendedName>
</protein>
<gene>
    <name evidence="11" type="ORF">L916_15752</name>
</gene>
<dbReference type="GO" id="GO:0044877">
    <property type="term" value="F:protein-containing complex binding"/>
    <property type="evidence" value="ECO:0007669"/>
    <property type="project" value="TreeGrafter"/>
</dbReference>
<feature type="region of interest" description="Disordered" evidence="8">
    <location>
        <begin position="660"/>
        <end position="707"/>
    </location>
</feature>
<dbReference type="SMART" id="SM00100">
    <property type="entry name" value="cNMP"/>
    <property type="match status" value="3"/>
</dbReference>
<feature type="region of interest" description="Disordered" evidence="8">
    <location>
        <begin position="1637"/>
        <end position="1657"/>
    </location>
</feature>
<name>W2IB61_PHYNI</name>
<feature type="transmembrane region" description="Helical" evidence="9">
    <location>
        <begin position="972"/>
        <end position="992"/>
    </location>
</feature>
<dbReference type="Gene3D" id="2.60.120.10">
    <property type="entry name" value="Jelly Rolls"/>
    <property type="match status" value="4"/>
</dbReference>
<keyword evidence="5" id="KW-0406">Ion transport</keyword>
<feature type="domain" description="Cyclic nucleotide-binding" evidence="10">
    <location>
        <begin position="1093"/>
        <end position="1178"/>
    </location>
</feature>
<dbReference type="Proteomes" id="UP000053864">
    <property type="component" value="Unassembled WGS sequence"/>
</dbReference>
<evidence type="ECO:0000256" key="8">
    <source>
        <dbReference type="SAM" id="MobiDB-lite"/>
    </source>
</evidence>
<dbReference type="Pfam" id="PF00520">
    <property type="entry name" value="Ion_trans"/>
    <property type="match status" value="2"/>
</dbReference>
<keyword evidence="7" id="KW-1071">Ligand-gated ion channel</keyword>
<feature type="region of interest" description="Disordered" evidence="8">
    <location>
        <begin position="2445"/>
        <end position="2469"/>
    </location>
</feature>
<feature type="transmembrane region" description="Helical" evidence="9">
    <location>
        <begin position="1244"/>
        <end position="1266"/>
    </location>
</feature>
<evidence type="ECO:0000256" key="3">
    <source>
        <dbReference type="ARBA" id="ARBA00022692"/>
    </source>
</evidence>
<feature type="compositionally biased region" description="Basic residues" evidence="8">
    <location>
        <begin position="1639"/>
        <end position="1652"/>
    </location>
</feature>
<reference evidence="11" key="1">
    <citation type="submission" date="2013-11" db="EMBL/GenBank/DDBJ databases">
        <title>The Genome Sequence of Phytophthora parasitica CJ05E6.</title>
        <authorList>
            <consortium name="The Broad Institute Genomics Platform"/>
            <person name="Russ C."/>
            <person name="Tyler B."/>
            <person name="Panabieres F."/>
            <person name="Shan W."/>
            <person name="Tripathy S."/>
            <person name="Grunwald N."/>
            <person name="Machado M."/>
            <person name="Johnson C.S."/>
            <person name="Arredondo F."/>
            <person name="Hong C."/>
            <person name="Coffey M."/>
            <person name="Young S.K."/>
            <person name="Zeng Q."/>
            <person name="Gargeya S."/>
            <person name="Fitzgerald M."/>
            <person name="Abouelleil A."/>
            <person name="Alvarado L."/>
            <person name="Chapman S.B."/>
            <person name="Gainer-Dewar J."/>
            <person name="Goldberg J."/>
            <person name="Griggs A."/>
            <person name="Gujja S."/>
            <person name="Hansen M."/>
            <person name="Howarth C."/>
            <person name="Imamovic A."/>
            <person name="Ireland A."/>
            <person name="Larimer J."/>
            <person name="McCowan C."/>
            <person name="Murphy C."/>
            <person name="Pearson M."/>
            <person name="Poon T.W."/>
            <person name="Priest M."/>
            <person name="Roberts A."/>
            <person name="Saif S."/>
            <person name="Shea T."/>
            <person name="Sykes S."/>
            <person name="Wortman J."/>
            <person name="Nusbaum C."/>
            <person name="Birren B."/>
        </authorList>
    </citation>
    <scope>NUCLEOTIDE SEQUENCE [LARGE SCALE GENOMIC DNA]</scope>
    <source>
        <strain evidence="11">CJ05E6</strain>
    </source>
</reference>
<dbReference type="CDD" id="cd00038">
    <property type="entry name" value="CAP_ED"/>
    <property type="match status" value="4"/>
</dbReference>
<evidence type="ECO:0000256" key="7">
    <source>
        <dbReference type="ARBA" id="ARBA00023286"/>
    </source>
</evidence>
<organism evidence="11">
    <name type="scientific">Phytophthora nicotianae</name>
    <name type="common">Potato buckeye rot agent</name>
    <name type="synonym">Phytophthora parasitica</name>
    <dbReference type="NCBI Taxonomy" id="4792"/>
    <lineage>
        <taxon>Eukaryota</taxon>
        <taxon>Sar</taxon>
        <taxon>Stramenopiles</taxon>
        <taxon>Oomycota</taxon>
        <taxon>Peronosporomycetes</taxon>
        <taxon>Peronosporales</taxon>
        <taxon>Peronosporaceae</taxon>
        <taxon>Phytophthora</taxon>
    </lineage>
</organism>
<feature type="region of interest" description="Disordered" evidence="8">
    <location>
        <begin position="621"/>
        <end position="642"/>
    </location>
</feature>
<feature type="domain" description="Cyclic nucleotide-binding" evidence="10">
    <location>
        <begin position="382"/>
        <end position="497"/>
    </location>
</feature>
<dbReference type="InterPro" id="IPR000595">
    <property type="entry name" value="cNMP-bd_dom"/>
</dbReference>
<feature type="domain" description="Cyclic nucleotide-binding" evidence="10">
    <location>
        <begin position="2145"/>
        <end position="2253"/>
    </location>
</feature>
<feature type="transmembrane region" description="Helical" evidence="9">
    <location>
        <begin position="74"/>
        <end position="95"/>
    </location>
</feature>
<feature type="transmembrane region" description="Helical" evidence="9">
    <location>
        <begin position="1272"/>
        <end position="1290"/>
    </location>
</feature>
<dbReference type="GO" id="GO:0005221">
    <property type="term" value="F:intracellularly cyclic nucleotide-activated monoatomic cation channel activity"/>
    <property type="evidence" value="ECO:0007669"/>
    <property type="project" value="InterPro"/>
</dbReference>
<feature type="transmembrane region" description="Helical" evidence="9">
    <location>
        <begin position="211"/>
        <end position="231"/>
    </location>
</feature>
<dbReference type="Gene3D" id="1.10.287.630">
    <property type="entry name" value="Helix hairpin bin"/>
    <property type="match status" value="2"/>
</dbReference>
<evidence type="ECO:0000256" key="2">
    <source>
        <dbReference type="ARBA" id="ARBA00022448"/>
    </source>
</evidence>
<dbReference type="InterPro" id="IPR014710">
    <property type="entry name" value="RmlC-like_jellyroll"/>
</dbReference>
<dbReference type="Gene3D" id="1.10.287.70">
    <property type="match status" value="4"/>
</dbReference>
<feature type="transmembrane region" description="Helical" evidence="9">
    <location>
        <begin position="1463"/>
        <end position="1481"/>
    </location>
</feature>
<evidence type="ECO:0000259" key="10">
    <source>
        <dbReference type="PROSITE" id="PS50042"/>
    </source>
</evidence>
<accession>W2IB61</accession>
<keyword evidence="3 9" id="KW-0812">Transmembrane</keyword>
<feature type="transmembrane region" description="Helical" evidence="9">
    <location>
        <begin position="1434"/>
        <end position="1451"/>
    </location>
</feature>
<dbReference type="InterPro" id="IPR005821">
    <property type="entry name" value="Ion_trans_dom"/>
</dbReference>
<dbReference type="SUPFAM" id="SSF81631">
    <property type="entry name" value="PAP/OAS1 substrate-binding domain"/>
    <property type="match status" value="1"/>
</dbReference>
<feature type="transmembrane region" description="Helical" evidence="9">
    <location>
        <begin position="749"/>
        <end position="766"/>
    </location>
</feature>
<dbReference type="Pfam" id="PF00027">
    <property type="entry name" value="cNMP_binding"/>
    <property type="match status" value="3"/>
</dbReference>
<feature type="transmembrane region" description="Helical" evidence="9">
    <location>
        <begin position="277"/>
        <end position="304"/>
    </location>
</feature>
<evidence type="ECO:0000256" key="1">
    <source>
        <dbReference type="ARBA" id="ARBA00004141"/>
    </source>
</evidence>
<dbReference type="InterPro" id="IPR018490">
    <property type="entry name" value="cNMP-bd_dom_sf"/>
</dbReference>
<dbReference type="PANTHER" id="PTHR45638">
    <property type="entry name" value="CYCLIC NUCLEOTIDE-GATED CATION CHANNEL SUBUNIT A"/>
    <property type="match status" value="1"/>
</dbReference>
<feature type="transmembrane region" description="Helical" evidence="9">
    <location>
        <begin position="778"/>
        <end position="801"/>
    </location>
</feature>
<dbReference type="SUPFAM" id="SSF81301">
    <property type="entry name" value="Nucleotidyltransferase"/>
    <property type="match status" value="1"/>
</dbReference>
<feature type="transmembrane region" description="Helical" evidence="9">
    <location>
        <begin position="1967"/>
        <end position="1989"/>
    </location>
</feature>